<evidence type="ECO:0000313" key="3">
    <source>
        <dbReference type="Proteomes" id="UP001180536"/>
    </source>
</evidence>
<comment type="caution">
    <text evidence="2">The sequence shown here is derived from an EMBL/GenBank/DDBJ whole genome shotgun (WGS) entry which is preliminary data.</text>
</comment>
<feature type="signal peptide" evidence="1">
    <location>
        <begin position="1"/>
        <end position="25"/>
    </location>
</feature>
<protein>
    <submittedName>
        <fullName evidence="2">Uncharacterized protein (TIGR02001 family)</fullName>
    </submittedName>
</protein>
<dbReference type="Proteomes" id="UP001180536">
    <property type="component" value="Unassembled WGS sequence"/>
</dbReference>
<dbReference type="RefSeq" id="WP_056873716.1">
    <property type="nucleotide sequence ID" value="NZ_JAVDXQ010000002.1"/>
</dbReference>
<dbReference type="Pfam" id="PF09694">
    <property type="entry name" value="Gcw_chp"/>
    <property type="match status" value="1"/>
</dbReference>
<gene>
    <name evidence="2" type="ORF">J2X16_001446</name>
</gene>
<organism evidence="2 3">
    <name type="scientific">Pelomonas aquatica</name>
    <dbReference type="NCBI Taxonomy" id="431058"/>
    <lineage>
        <taxon>Bacteria</taxon>
        <taxon>Pseudomonadati</taxon>
        <taxon>Pseudomonadota</taxon>
        <taxon>Betaproteobacteria</taxon>
        <taxon>Burkholderiales</taxon>
        <taxon>Sphaerotilaceae</taxon>
        <taxon>Roseateles</taxon>
    </lineage>
</organism>
<name>A0ABU1Z665_9BURK</name>
<dbReference type="InterPro" id="IPR010239">
    <property type="entry name" value="CHP02001"/>
</dbReference>
<feature type="chain" id="PRO_5046864910" evidence="1">
    <location>
        <begin position="26"/>
        <end position="236"/>
    </location>
</feature>
<sequence>MPRARLARLVTLIAALLGAAALARADVGGSVSLQTDARERGMSYSAEKPSAQLGLAWDGDGGWYAGAQLAHARFVQRHGARLQAYGGRVVELVPGLDGEAGVIAQAFENVSHYDFQEVYVGLLGERWSLRLYHSPNYYGSGQRSVYGEFNLRWPVAKGVGLMGHVGVLRGYGATAAAVYAAAHGPTRVDLRAGASWLLGESCELQLAWVSASRGGPYTWSDAARRRSVLLGATATF</sequence>
<evidence type="ECO:0000313" key="2">
    <source>
        <dbReference type="EMBL" id="MDR7296107.1"/>
    </source>
</evidence>
<proteinExistence type="predicted"/>
<reference evidence="2 3" key="1">
    <citation type="submission" date="2023-07" db="EMBL/GenBank/DDBJ databases">
        <title>Sorghum-associated microbial communities from plants grown in Nebraska, USA.</title>
        <authorList>
            <person name="Schachtman D."/>
        </authorList>
    </citation>
    <scope>NUCLEOTIDE SEQUENCE [LARGE SCALE GENOMIC DNA]</scope>
    <source>
        <strain evidence="2 3">BE310</strain>
    </source>
</reference>
<evidence type="ECO:0000256" key="1">
    <source>
        <dbReference type="SAM" id="SignalP"/>
    </source>
</evidence>
<accession>A0ABU1Z665</accession>
<dbReference type="NCBIfam" id="TIGR02001">
    <property type="entry name" value="gcw_chp"/>
    <property type="match status" value="1"/>
</dbReference>
<dbReference type="EMBL" id="JAVDXQ010000002">
    <property type="protein sequence ID" value="MDR7296107.1"/>
    <property type="molecule type" value="Genomic_DNA"/>
</dbReference>
<keyword evidence="3" id="KW-1185">Reference proteome</keyword>
<keyword evidence="1" id="KW-0732">Signal</keyword>